<dbReference type="Pfam" id="PF02875">
    <property type="entry name" value="Mur_ligase_C"/>
    <property type="match status" value="1"/>
</dbReference>
<evidence type="ECO:0000256" key="9">
    <source>
        <dbReference type="ARBA" id="ARBA00023316"/>
    </source>
</evidence>
<dbReference type="InterPro" id="IPR013221">
    <property type="entry name" value="Mur_ligase_cen"/>
</dbReference>
<reference evidence="15 16" key="1">
    <citation type="submission" date="2016-11" db="EMBL/GenBank/DDBJ databases">
        <authorList>
            <person name="Varghese N."/>
            <person name="Submissions S."/>
        </authorList>
    </citation>
    <scope>NUCLEOTIDE SEQUENCE [LARGE SCALE GENOMIC DNA]</scope>
    <source>
        <strain evidence="15 16">DSM 19027</strain>
    </source>
</reference>
<comment type="function">
    <text evidence="10 11">Involved in cell wall formation. Catalyzes the final step in the synthesis of UDP-N-acetylmuramoyl-pentapeptide, the precursor of murein.</text>
</comment>
<dbReference type="SUPFAM" id="SSF63418">
    <property type="entry name" value="MurE/MurF N-terminal domain"/>
    <property type="match status" value="1"/>
</dbReference>
<keyword evidence="3 10" id="KW-0132">Cell division</keyword>
<keyword evidence="8 10" id="KW-0131">Cell cycle</keyword>
<dbReference type="PANTHER" id="PTHR43024">
    <property type="entry name" value="UDP-N-ACETYLMURAMOYL-TRIPEPTIDE--D-ALANYL-D-ALANINE LIGASE"/>
    <property type="match status" value="1"/>
</dbReference>
<organism evidence="15 16">
    <name type="scientific">Thermoclostridium caenicola</name>
    <dbReference type="NCBI Taxonomy" id="659425"/>
    <lineage>
        <taxon>Bacteria</taxon>
        <taxon>Bacillati</taxon>
        <taxon>Bacillota</taxon>
        <taxon>Clostridia</taxon>
        <taxon>Eubacteriales</taxon>
        <taxon>Oscillospiraceae</taxon>
        <taxon>Thermoclostridium</taxon>
    </lineage>
</organism>
<dbReference type="InterPro" id="IPR036615">
    <property type="entry name" value="Mur_ligase_C_dom_sf"/>
</dbReference>
<keyword evidence="6 10" id="KW-0133">Cell shape</keyword>
<dbReference type="InterPro" id="IPR005863">
    <property type="entry name" value="UDP-N-AcMur_synth"/>
</dbReference>
<dbReference type="EMBL" id="FQZP01000016">
    <property type="protein sequence ID" value="SHI94847.1"/>
    <property type="molecule type" value="Genomic_DNA"/>
</dbReference>
<evidence type="ECO:0000256" key="6">
    <source>
        <dbReference type="ARBA" id="ARBA00022960"/>
    </source>
</evidence>
<evidence type="ECO:0000256" key="2">
    <source>
        <dbReference type="ARBA" id="ARBA00022598"/>
    </source>
</evidence>
<evidence type="ECO:0000313" key="15">
    <source>
        <dbReference type="EMBL" id="SHI94847.1"/>
    </source>
</evidence>
<proteinExistence type="inferred from homology"/>
<comment type="catalytic activity">
    <reaction evidence="10 11">
        <text>D-alanyl-D-alanine + UDP-N-acetyl-alpha-D-muramoyl-L-alanyl-gamma-D-glutamyl-meso-2,6-diaminopimelate + ATP = UDP-N-acetyl-alpha-D-muramoyl-L-alanyl-gamma-D-glutamyl-meso-2,6-diaminopimeloyl-D-alanyl-D-alanine + ADP + phosphate + H(+)</text>
        <dbReference type="Rhea" id="RHEA:28374"/>
        <dbReference type="ChEBI" id="CHEBI:15378"/>
        <dbReference type="ChEBI" id="CHEBI:30616"/>
        <dbReference type="ChEBI" id="CHEBI:43474"/>
        <dbReference type="ChEBI" id="CHEBI:57822"/>
        <dbReference type="ChEBI" id="CHEBI:61386"/>
        <dbReference type="ChEBI" id="CHEBI:83905"/>
        <dbReference type="ChEBI" id="CHEBI:456216"/>
        <dbReference type="EC" id="6.3.2.10"/>
    </reaction>
</comment>
<feature type="domain" description="Mur ligase central" evidence="14">
    <location>
        <begin position="108"/>
        <end position="295"/>
    </location>
</feature>
<dbReference type="AlphaFoldDB" id="A0A1M6FB10"/>
<dbReference type="NCBIfam" id="TIGR01143">
    <property type="entry name" value="murF"/>
    <property type="match status" value="1"/>
</dbReference>
<keyword evidence="1 10" id="KW-0963">Cytoplasm</keyword>
<feature type="domain" description="Mur ligase N-terminal catalytic" evidence="12">
    <location>
        <begin position="25"/>
        <end position="96"/>
    </location>
</feature>
<dbReference type="InterPro" id="IPR051046">
    <property type="entry name" value="MurCDEF_CellWall_CoF430Synth"/>
</dbReference>
<dbReference type="InterPro" id="IPR004101">
    <property type="entry name" value="Mur_ligase_C"/>
</dbReference>
<dbReference type="GO" id="GO:0005737">
    <property type="term" value="C:cytoplasm"/>
    <property type="evidence" value="ECO:0007669"/>
    <property type="project" value="UniProtKB-SubCell"/>
</dbReference>
<keyword evidence="5 10" id="KW-0067">ATP-binding</keyword>
<evidence type="ECO:0000256" key="5">
    <source>
        <dbReference type="ARBA" id="ARBA00022840"/>
    </source>
</evidence>
<keyword evidence="4 10" id="KW-0547">Nucleotide-binding</keyword>
<evidence type="ECO:0000259" key="14">
    <source>
        <dbReference type="Pfam" id="PF08245"/>
    </source>
</evidence>
<keyword evidence="7 10" id="KW-0573">Peptidoglycan synthesis</keyword>
<dbReference type="PANTHER" id="PTHR43024:SF1">
    <property type="entry name" value="UDP-N-ACETYLMURAMOYL-TRIPEPTIDE--D-ALANYL-D-ALANINE LIGASE"/>
    <property type="match status" value="1"/>
</dbReference>
<dbReference type="GO" id="GO:0008766">
    <property type="term" value="F:UDP-N-acetylmuramoylalanyl-D-glutamyl-2,6-diaminopimelate-D-alanyl-D-alanine ligase activity"/>
    <property type="evidence" value="ECO:0007669"/>
    <property type="project" value="RHEA"/>
</dbReference>
<dbReference type="InterPro" id="IPR035911">
    <property type="entry name" value="MurE/MurF_N"/>
</dbReference>
<dbReference type="Gene3D" id="3.40.1190.10">
    <property type="entry name" value="Mur-like, catalytic domain"/>
    <property type="match status" value="1"/>
</dbReference>
<feature type="domain" description="Mur ligase C-terminal" evidence="13">
    <location>
        <begin position="317"/>
        <end position="443"/>
    </location>
</feature>
<evidence type="ECO:0000256" key="4">
    <source>
        <dbReference type="ARBA" id="ARBA00022741"/>
    </source>
</evidence>
<dbReference type="OrthoDB" id="9801978at2"/>
<evidence type="ECO:0000259" key="12">
    <source>
        <dbReference type="Pfam" id="PF01225"/>
    </source>
</evidence>
<dbReference type="InterPro" id="IPR000713">
    <property type="entry name" value="Mur_ligase_N"/>
</dbReference>
<dbReference type="GO" id="GO:0071555">
    <property type="term" value="P:cell wall organization"/>
    <property type="evidence" value="ECO:0007669"/>
    <property type="project" value="UniProtKB-KW"/>
</dbReference>
<comment type="pathway">
    <text evidence="10 11">Cell wall biogenesis; peptidoglycan biosynthesis.</text>
</comment>
<dbReference type="GO" id="GO:0009252">
    <property type="term" value="P:peptidoglycan biosynthetic process"/>
    <property type="evidence" value="ECO:0007669"/>
    <property type="project" value="UniProtKB-UniRule"/>
</dbReference>
<evidence type="ECO:0000256" key="3">
    <source>
        <dbReference type="ARBA" id="ARBA00022618"/>
    </source>
</evidence>
<evidence type="ECO:0000256" key="8">
    <source>
        <dbReference type="ARBA" id="ARBA00023306"/>
    </source>
</evidence>
<dbReference type="InterPro" id="IPR036565">
    <property type="entry name" value="Mur-like_cat_sf"/>
</dbReference>
<dbReference type="GO" id="GO:0051301">
    <property type="term" value="P:cell division"/>
    <property type="evidence" value="ECO:0007669"/>
    <property type="project" value="UniProtKB-KW"/>
</dbReference>
<comment type="subcellular location">
    <subcellularLocation>
        <location evidence="10 11">Cytoplasm</location>
    </subcellularLocation>
</comment>
<protein>
    <recommendedName>
        <fullName evidence="10 11">UDP-N-acetylmuramoyl-tripeptide--D-alanyl-D-alanine ligase</fullName>
        <ecNumber evidence="10 11">6.3.2.10</ecNumber>
    </recommendedName>
    <alternativeName>
        <fullName evidence="10">D-alanyl-D-alanine-adding enzyme</fullName>
    </alternativeName>
</protein>
<keyword evidence="9 10" id="KW-0961">Cell wall biogenesis/degradation</keyword>
<dbReference type="GO" id="GO:0047480">
    <property type="term" value="F:UDP-N-acetylmuramoyl-tripeptide-D-alanyl-D-alanine ligase activity"/>
    <property type="evidence" value="ECO:0007669"/>
    <property type="project" value="UniProtKB-UniRule"/>
</dbReference>
<feature type="binding site" evidence="10">
    <location>
        <begin position="110"/>
        <end position="116"/>
    </location>
    <ligand>
        <name>ATP</name>
        <dbReference type="ChEBI" id="CHEBI:30616"/>
    </ligand>
</feature>
<dbReference type="GO" id="GO:0005524">
    <property type="term" value="F:ATP binding"/>
    <property type="evidence" value="ECO:0007669"/>
    <property type="project" value="UniProtKB-UniRule"/>
</dbReference>
<dbReference type="Pfam" id="PF08245">
    <property type="entry name" value="Mur_ligase_M"/>
    <property type="match status" value="1"/>
</dbReference>
<keyword evidence="16" id="KW-1185">Reference proteome</keyword>
<name>A0A1M6FB10_9FIRM</name>
<keyword evidence="2 10" id="KW-0436">Ligase</keyword>
<dbReference type="Proteomes" id="UP000324781">
    <property type="component" value="Unassembled WGS sequence"/>
</dbReference>
<evidence type="ECO:0000256" key="11">
    <source>
        <dbReference type="RuleBase" id="RU004136"/>
    </source>
</evidence>
<evidence type="ECO:0000313" key="16">
    <source>
        <dbReference type="Proteomes" id="UP000324781"/>
    </source>
</evidence>
<dbReference type="Gene3D" id="3.40.1390.10">
    <property type="entry name" value="MurE/MurF, N-terminal domain"/>
    <property type="match status" value="1"/>
</dbReference>
<dbReference type="UniPathway" id="UPA00219"/>
<comment type="similarity">
    <text evidence="10">Belongs to the MurCDEF family. MurF subfamily.</text>
</comment>
<gene>
    <name evidence="10" type="primary">murF</name>
    <name evidence="15" type="ORF">SAMN05444373_10167</name>
</gene>
<dbReference type="RefSeq" id="WP_149678458.1">
    <property type="nucleotide sequence ID" value="NZ_DAONMB010000039.1"/>
</dbReference>
<dbReference type="HAMAP" id="MF_02019">
    <property type="entry name" value="MurF"/>
    <property type="match status" value="1"/>
</dbReference>
<dbReference type="Pfam" id="PF01225">
    <property type="entry name" value="Mur_ligase"/>
    <property type="match status" value="1"/>
</dbReference>
<dbReference type="SUPFAM" id="SSF53623">
    <property type="entry name" value="MurD-like peptide ligases, catalytic domain"/>
    <property type="match status" value="1"/>
</dbReference>
<sequence length="471" mass="51257">MKEMYAAEVARAVNGQLAADGNIMIRSVSTDTRSLEPGCLFVAIRGERFDGHNYIREALDKGAVLVMAEKGASIPDGVPAVLVEKTVEALGKLAEYHRSRFHIPVIAVTGSVGKTSTKEMIAATLSAGLKVHKTKGNFNNEIGLPLSVLELDDSCQAAVFEMGMRGFGEIDYLTRIVRPDIAVITNIGISHIERLGSRQNILKAKLEIIRGMQDDGVVLLNGDDELLSGLKGLLKQKTLFYGMDETCDIRASDLLSKGEEGISFSVQCPAWEHRFFVPAPGIHNVQNALAAISVAMTLEFDCGTIEKGLLSYTGDRMRMNIVDVDGIKVINDAYNAAPASVSSALRVLSEIGVNRRKWAVLGDMLELGEWAEDAHREIGMQVAESGIDYLVAIGDLARWYVEGASDHGMPLENTRLFQNAEDAQNYLSQKLARGDVILFKGSRKMNLDLLADRLFGGKVTGASRNTEAQNK</sequence>
<accession>A0A1M6FB10</accession>
<dbReference type="Gene3D" id="3.90.190.20">
    <property type="entry name" value="Mur ligase, C-terminal domain"/>
    <property type="match status" value="1"/>
</dbReference>
<dbReference type="SUPFAM" id="SSF53244">
    <property type="entry name" value="MurD-like peptide ligases, peptide-binding domain"/>
    <property type="match status" value="1"/>
</dbReference>
<evidence type="ECO:0000259" key="13">
    <source>
        <dbReference type="Pfam" id="PF02875"/>
    </source>
</evidence>
<dbReference type="GO" id="GO:0008360">
    <property type="term" value="P:regulation of cell shape"/>
    <property type="evidence" value="ECO:0007669"/>
    <property type="project" value="UniProtKB-KW"/>
</dbReference>
<evidence type="ECO:0000256" key="10">
    <source>
        <dbReference type="HAMAP-Rule" id="MF_02019"/>
    </source>
</evidence>
<evidence type="ECO:0000256" key="1">
    <source>
        <dbReference type="ARBA" id="ARBA00022490"/>
    </source>
</evidence>
<dbReference type="EC" id="6.3.2.10" evidence="10 11"/>
<evidence type="ECO:0000256" key="7">
    <source>
        <dbReference type="ARBA" id="ARBA00022984"/>
    </source>
</evidence>